<feature type="region of interest" description="Disordered" evidence="1">
    <location>
        <begin position="96"/>
        <end position="134"/>
    </location>
</feature>
<comment type="caution">
    <text evidence="2">The sequence shown here is derived from an EMBL/GenBank/DDBJ whole genome shotgun (WGS) entry which is preliminary data.</text>
</comment>
<protein>
    <submittedName>
        <fullName evidence="2">Uncharacterized protein</fullName>
    </submittedName>
</protein>
<accession>A0A8J4H9U2</accession>
<feature type="compositionally biased region" description="Basic and acidic residues" evidence="1">
    <location>
        <begin position="110"/>
        <end position="134"/>
    </location>
</feature>
<dbReference type="Pfam" id="PF06810">
    <property type="entry name" value="Phage_scaffold"/>
    <property type="match status" value="1"/>
</dbReference>
<sequence>MTEHRDDPTPEPTIEELRAETASLQRQLQEVTETARARVIRAELKAEAVRAGMIDLDGLKLLDANAIKLNSDGEVEGASAIMAKFKRDKPWLFGALSSSSRATPPVAEPPRQKRASEMSPDEYRAARAELLRRR</sequence>
<evidence type="ECO:0000256" key="1">
    <source>
        <dbReference type="SAM" id="MobiDB-lite"/>
    </source>
</evidence>
<dbReference type="InterPro" id="IPR009636">
    <property type="entry name" value="SCAF"/>
</dbReference>
<dbReference type="EMBL" id="DTQM01000089">
    <property type="protein sequence ID" value="HGC42497.1"/>
    <property type="molecule type" value="Genomic_DNA"/>
</dbReference>
<gene>
    <name evidence="2" type="ORF">ENY07_04630</name>
</gene>
<dbReference type="AlphaFoldDB" id="A0A8J4H9U2"/>
<organism evidence="2">
    <name type="scientific">Acidicaldus sp</name>
    <dbReference type="NCBI Taxonomy" id="1872105"/>
    <lineage>
        <taxon>Bacteria</taxon>
        <taxon>Pseudomonadati</taxon>
        <taxon>Pseudomonadota</taxon>
        <taxon>Alphaproteobacteria</taxon>
        <taxon>Acetobacterales</taxon>
        <taxon>Acetobacteraceae</taxon>
        <taxon>Acidicaldus</taxon>
    </lineage>
</organism>
<proteinExistence type="predicted"/>
<evidence type="ECO:0000313" key="2">
    <source>
        <dbReference type="EMBL" id="HGC42497.1"/>
    </source>
</evidence>
<name>A0A8J4H9U2_9PROT</name>
<reference evidence="2" key="1">
    <citation type="journal article" date="2020" name="mSystems">
        <title>Genome- and Community-Level Interaction Insights into Carbon Utilization and Element Cycling Functions of Hydrothermarchaeota in Hydrothermal Sediment.</title>
        <authorList>
            <person name="Zhou Z."/>
            <person name="Liu Y."/>
            <person name="Xu W."/>
            <person name="Pan J."/>
            <person name="Luo Z.H."/>
            <person name="Li M."/>
        </authorList>
    </citation>
    <scope>NUCLEOTIDE SEQUENCE</scope>
    <source>
        <strain evidence="2">SpSt-997</strain>
    </source>
</reference>